<evidence type="ECO:0000256" key="2">
    <source>
        <dbReference type="SAM" id="Coils"/>
    </source>
</evidence>
<dbReference type="InterPro" id="IPR036162">
    <property type="entry name" value="Resolvase-like_N_sf"/>
</dbReference>
<reference evidence="4 5" key="1">
    <citation type="submission" date="2016-01" db="EMBL/GenBank/DDBJ databases">
        <title>Investigation of taxonomic status of Bacillus aminovorans.</title>
        <authorList>
            <person name="Verma A."/>
            <person name="Pal Y."/>
            <person name="Krishnamurthi S."/>
        </authorList>
    </citation>
    <scope>NUCLEOTIDE SEQUENCE [LARGE SCALE GENOMIC DNA]</scope>
    <source>
        <strain evidence="4 5">DSM 4337</strain>
    </source>
</reference>
<dbReference type="OrthoDB" id="9797501at2"/>
<dbReference type="CDD" id="cd03768">
    <property type="entry name" value="SR_ResInv"/>
    <property type="match status" value="1"/>
</dbReference>
<dbReference type="Pfam" id="PF05225">
    <property type="entry name" value="HTH_psq"/>
    <property type="match status" value="1"/>
</dbReference>
<feature type="domain" description="Resolvase/invertase-type recombinase catalytic" evidence="3">
    <location>
        <begin position="2"/>
        <end position="136"/>
    </location>
</feature>
<dbReference type="EMBL" id="LQWZ01000007">
    <property type="protein sequence ID" value="OAH58627.1"/>
    <property type="molecule type" value="Genomic_DNA"/>
</dbReference>
<evidence type="ECO:0000256" key="1">
    <source>
        <dbReference type="ARBA" id="ARBA00009913"/>
    </source>
</evidence>
<evidence type="ECO:0000313" key="4">
    <source>
        <dbReference type="EMBL" id="OAH58627.1"/>
    </source>
</evidence>
<comment type="similarity">
    <text evidence="1">Belongs to the site-specific recombinase resolvase family.</text>
</comment>
<dbReference type="SUPFAM" id="SSF53041">
    <property type="entry name" value="Resolvase-like"/>
    <property type="match status" value="1"/>
</dbReference>
<dbReference type="GO" id="GO:0000150">
    <property type="term" value="F:DNA strand exchange activity"/>
    <property type="evidence" value="ECO:0007669"/>
    <property type="project" value="InterPro"/>
</dbReference>
<name>A0A177KZR5_9BACI</name>
<dbReference type="SUPFAM" id="SSF46689">
    <property type="entry name" value="Homeodomain-like"/>
    <property type="match status" value="1"/>
</dbReference>
<dbReference type="Gene3D" id="1.10.10.60">
    <property type="entry name" value="Homeodomain-like"/>
    <property type="match status" value="1"/>
</dbReference>
<accession>A0A177KZR5</accession>
<evidence type="ECO:0000313" key="5">
    <source>
        <dbReference type="Proteomes" id="UP000077271"/>
    </source>
</evidence>
<sequence length="189" mass="21892">MTKYGYARISDKSQNLDAQIDELKDFGVDEIVQEVYIGIEEHKDKLEQLLEKLTAGDELIVARHDRLGKNTLQLLTLVNELNEKDVRFRILNLNGFDTKGPFAEPILAIFSAFSEMERSIWKEKQRRGIEAARKKGKHLGRRGRDWTKEGLESALQEYLKGEKTVNEISDIYNIPRSSLYYYIKKAGIR</sequence>
<dbReference type="InterPro" id="IPR006119">
    <property type="entry name" value="Resolv_N"/>
</dbReference>
<dbReference type="SMART" id="SM00857">
    <property type="entry name" value="Resolvase"/>
    <property type="match status" value="1"/>
</dbReference>
<dbReference type="PANTHER" id="PTHR30461:SF26">
    <property type="entry name" value="RESOLVASE HOMOLOG YNEB"/>
    <property type="match status" value="1"/>
</dbReference>
<proteinExistence type="inferred from homology"/>
<dbReference type="InterPro" id="IPR009057">
    <property type="entry name" value="Homeodomain-like_sf"/>
</dbReference>
<dbReference type="InterPro" id="IPR050639">
    <property type="entry name" value="SSR_resolvase"/>
</dbReference>
<evidence type="ECO:0000259" key="3">
    <source>
        <dbReference type="PROSITE" id="PS51736"/>
    </source>
</evidence>
<keyword evidence="2" id="KW-0175">Coiled coil</keyword>
<comment type="caution">
    <text evidence="4">The sequence shown here is derived from an EMBL/GenBank/DDBJ whole genome shotgun (WGS) entry which is preliminary data.</text>
</comment>
<dbReference type="RefSeq" id="WP_063974469.1">
    <property type="nucleotide sequence ID" value="NZ_LQWZ01000007.1"/>
</dbReference>
<dbReference type="GO" id="GO:0003677">
    <property type="term" value="F:DNA binding"/>
    <property type="evidence" value="ECO:0007669"/>
    <property type="project" value="InterPro"/>
</dbReference>
<dbReference type="PANTHER" id="PTHR30461">
    <property type="entry name" value="DNA-INVERTASE FROM LAMBDOID PROPHAGE"/>
    <property type="match status" value="1"/>
</dbReference>
<dbReference type="AlphaFoldDB" id="A0A177KZR5"/>
<dbReference type="InterPro" id="IPR007889">
    <property type="entry name" value="HTH_Psq"/>
</dbReference>
<organism evidence="4 5">
    <name type="scientific">Domibacillus aminovorans</name>
    <dbReference type="NCBI Taxonomy" id="29332"/>
    <lineage>
        <taxon>Bacteria</taxon>
        <taxon>Bacillati</taxon>
        <taxon>Bacillota</taxon>
        <taxon>Bacilli</taxon>
        <taxon>Bacillales</taxon>
        <taxon>Bacillaceae</taxon>
        <taxon>Domibacillus</taxon>
    </lineage>
</organism>
<dbReference type="Proteomes" id="UP000077271">
    <property type="component" value="Unassembled WGS sequence"/>
</dbReference>
<dbReference type="PROSITE" id="PS51736">
    <property type="entry name" value="RECOMBINASES_3"/>
    <property type="match status" value="1"/>
</dbReference>
<gene>
    <name evidence="4" type="ORF">AWH48_16635</name>
</gene>
<protein>
    <recommendedName>
        <fullName evidence="3">Resolvase/invertase-type recombinase catalytic domain-containing protein</fullName>
    </recommendedName>
</protein>
<dbReference type="Pfam" id="PF00239">
    <property type="entry name" value="Resolvase"/>
    <property type="match status" value="1"/>
</dbReference>
<dbReference type="Gene3D" id="3.40.50.1390">
    <property type="entry name" value="Resolvase, N-terminal catalytic domain"/>
    <property type="match status" value="1"/>
</dbReference>
<feature type="coiled-coil region" evidence="2">
    <location>
        <begin position="32"/>
        <end position="59"/>
    </location>
</feature>